<dbReference type="PANTHER" id="PTHR48069:SF3">
    <property type="entry name" value="DIHYDROFOLATE REDUCTASE"/>
    <property type="match status" value="1"/>
</dbReference>
<dbReference type="EC" id="1.5.1.3" evidence="3 8"/>
<evidence type="ECO:0000256" key="9">
    <source>
        <dbReference type="RuleBase" id="RU004474"/>
    </source>
</evidence>
<evidence type="ECO:0000256" key="8">
    <source>
        <dbReference type="PIRNR" id="PIRNR000194"/>
    </source>
</evidence>
<dbReference type="InterPro" id="IPR012259">
    <property type="entry name" value="DHFR"/>
</dbReference>
<protein>
    <recommendedName>
        <fullName evidence="3 8">Dihydrofolate reductase</fullName>
        <ecNumber evidence="3 8">1.5.1.3</ecNumber>
    </recommendedName>
</protein>
<dbReference type="InterPro" id="IPR017925">
    <property type="entry name" value="DHFR_CS"/>
</dbReference>
<organism evidence="11">
    <name type="scientific">Arsenophonus nasoniae</name>
    <name type="common">son-killer infecting Nasonia vitripennis</name>
    <dbReference type="NCBI Taxonomy" id="638"/>
    <lineage>
        <taxon>Bacteria</taxon>
        <taxon>Pseudomonadati</taxon>
        <taxon>Pseudomonadota</taxon>
        <taxon>Gammaproteobacteria</taxon>
        <taxon>Enterobacterales</taxon>
        <taxon>Morganellaceae</taxon>
        <taxon>Arsenophonus</taxon>
    </lineage>
</organism>
<dbReference type="PIRSF" id="PIRSF000194">
    <property type="entry name" value="DHFR"/>
    <property type="match status" value="1"/>
</dbReference>
<gene>
    <name evidence="11" type="primary">folA</name>
    <name evidence="11" type="ORF">ARN_27290</name>
</gene>
<evidence type="ECO:0000313" key="11">
    <source>
        <dbReference type="EMBL" id="CBA75128.1"/>
    </source>
</evidence>
<dbReference type="PRINTS" id="PR00070">
    <property type="entry name" value="DHFR"/>
</dbReference>
<comment type="catalytic activity">
    <reaction evidence="8">
        <text>(6S)-5,6,7,8-tetrahydrofolate + NADP(+) = 7,8-dihydrofolate + NADPH + H(+)</text>
        <dbReference type="Rhea" id="RHEA:15009"/>
        <dbReference type="ChEBI" id="CHEBI:15378"/>
        <dbReference type="ChEBI" id="CHEBI:57451"/>
        <dbReference type="ChEBI" id="CHEBI:57453"/>
        <dbReference type="ChEBI" id="CHEBI:57783"/>
        <dbReference type="ChEBI" id="CHEBI:58349"/>
        <dbReference type="EC" id="1.5.1.3"/>
    </reaction>
</comment>
<dbReference type="UniPathway" id="UPA00077">
    <property type="reaction ID" value="UER00158"/>
</dbReference>
<dbReference type="Gene3D" id="3.40.430.10">
    <property type="entry name" value="Dihydrofolate Reductase, subunit A"/>
    <property type="match status" value="1"/>
</dbReference>
<dbReference type="PROSITE" id="PS00075">
    <property type="entry name" value="DHFR_1"/>
    <property type="match status" value="1"/>
</dbReference>
<evidence type="ECO:0000256" key="4">
    <source>
        <dbReference type="ARBA" id="ARBA00022563"/>
    </source>
</evidence>
<feature type="domain" description="DHFR" evidence="10">
    <location>
        <begin position="20"/>
        <end position="178"/>
    </location>
</feature>
<comment type="function">
    <text evidence="7 8">Key enzyme in folate metabolism. Catalyzes an essential reaction for de novo glycine and purine synthesis, and for DNA precursor synthesis.</text>
</comment>
<comment type="pathway">
    <text evidence="1 8">Cofactor biosynthesis; tetrahydrofolate biosynthesis; 5,6,7,8-tetrahydrofolate from 7,8-dihydrofolate: step 1/1.</text>
</comment>
<sequence>MDLLNVKSNFLLCQYGDPMNISLIAAMAADQVIGLENNMPWVLSGDLAWFKRNTLNKPVIMGRITYEAIGKPLPQRLNIILSQTHSSNDKGVVWVNSVDEALAAAGEVEEIMIIGGGKIYELFLPQANRLYLTHVDAEVIGDTYFPAYEPDEWDSVFTEYHEADEKNSHNYCFEILERRP</sequence>
<proteinExistence type="inferred from homology"/>
<dbReference type="InterPro" id="IPR001796">
    <property type="entry name" value="DHFR_dom"/>
</dbReference>
<evidence type="ECO:0000256" key="6">
    <source>
        <dbReference type="ARBA" id="ARBA00023002"/>
    </source>
</evidence>
<dbReference type="NCBIfam" id="NF008037">
    <property type="entry name" value="PRK10769.1"/>
    <property type="match status" value="1"/>
</dbReference>
<dbReference type="SUPFAM" id="SSF53597">
    <property type="entry name" value="Dihydrofolate reductase-like"/>
    <property type="match status" value="1"/>
</dbReference>
<dbReference type="GO" id="GO:0004146">
    <property type="term" value="F:dihydrofolate reductase activity"/>
    <property type="evidence" value="ECO:0007669"/>
    <property type="project" value="UniProtKB-EC"/>
</dbReference>
<dbReference type="GO" id="GO:0070401">
    <property type="term" value="F:NADP+ binding"/>
    <property type="evidence" value="ECO:0007669"/>
    <property type="project" value="UniProtKB-ARBA"/>
</dbReference>
<dbReference type="PROSITE" id="PS51330">
    <property type="entry name" value="DHFR_2"/>
    <property type="match status" value="1"/>
</dbReference>
<dbReference type="CDD" id="cd00209">
    <property type="entry name" value="DHFR"/>
    <property type="match status" value="1"/>
</dbReference>
<dbReference type="GO" id="GO:0046654">
    <property type="term" value="P:tetrahydrofolate biosynthetic process"/>
    <property type="evidence" value="ECO:0007669"/>
    <property type="project" value="UniProtKB-UniPathway"/>
</dbReference>
<dbReference type="AlphaFoldDB" id="D2U2B2"/>
<dbReference type="Pfam" id="PF00186">
    <property type="entry name" value="DHFR_1"/>
    <property type="match status" value="1"/>
</dbReference>
<dbReference type="EMBL" id="FN545250">
    <property type="protein sequence ID" value="CBA75128.1"/>
    <property type="molecule type" value="Genomic_DNA"/>
</dbReference>
<reference evidence="11" key="1">
    <citation type="journal article" date="2010" name="Insect Mol. Biol.">
        <title>The draft genome sequence of Arsenophonus nasoniae, son-killer bacterium of Nasonia vitripennis, reveals genes associated with virulence and symbiosis.</title>
        <authorList>
            <person name="Wilkes T."/>
            <person name="Darby A.C."/>
            <person name="Choi J."/>
            <person name="Colborne J.K."/>
            <person name="Werren J.H."/>
            <person name="Hurst G.D.D."/>
        </authorList>
    </citation>
    <scope>NUCLEOTIDE SEQUENCE</scope>
</reference>
<dbReference type="GO" id="GO:0046655">
    <property type="term" value="P:folic acid metabolic process"/>
    <property type="evidence" value="ECO:0007669"/>
    <property type="project" value="TreeGrafter"/>
</dbReference>
<dbReference type="InterPro" id="IPR024072">
    <property type="entry name" value="DHFR-like_dom_sf"/>
</dbReference>
<comment type="similarity">
    <text evidence="2 8 9">Belongs to the dihydrofolate reductase family.</text>
</comment>
<evidence type="ECO:0000256" key="3">
    <source>
        <dbReference type="ARBA" id="ARBA00012856"/>
    </source>
</evidence>
<dbReference type="GO" id="GO:0005829">
    <property type="term" value="C:cytosol"/>
    <property type="evidence" value="ECO:0007669"/>
    <property type="project" value="TreeGrafter"/>
</dbReference>
<keyword evidence="5 8" id="KW-0521">NADP</keyword>
<keyword evidence="6 8" id="KW-0560">Oxidoreductase</keyword>
<dbReference type="PANTHER" id="PTHR48069">
    <property type="entry name" value="DIHYDROFOLATE REDUCTASE"/>
    <property type="match status" value="1"/>
</dbReference>
<dbReference type="GO" id="GO:0046452">
    <property type="term" value="P:dihydrofolate metabolic process"/>
    <property type="evidence" value="ECO:0007669"/>
    <property type="project" value="TreeGrafter"/>
</dbReference>
<evidence type="ECO:0000256" key="5">
    <source>
        <dbReference type="ARBA" id="ARBA00022857"/>
    </source>
</evidence>
<accession>D2U2B2</accession>
<evidence type="ECO:0000256" key="1">
    <source>
        <dbReference type="ARBA" id="ARBA00004903"/>
    </source>
</evidence>
<dbReference type="FunFam" id="3.40.430.10:FF:000001">
    <property type="entry name" value="Dihydrofolate reductase"/>
    <property type="match status" value="1"/>
</dbReference>
<dbReference type="GO" id="GO:0006730">
    <property type="term" value="P:one-carbon metabolic process"/>
    <property type="evidence" value="ECO:0007669"/>
    <property type="project" value="UniProtKB-KW"/>
</dbReference>
<name>D2U2B2_9GAMM</name>
<evidence type="ECO:0000256" key="7">
    <source>
        <dbReference type="ARBA" id="ARBA00025067"/>
    </source>
</evidence>
<evidence type="ECO:0000256" key="2">
    <source>
        <dbReference type="ARBA" id="ARBA00009539"/>
    </source>
</evidence>
<keyword evidence="4 8" id="KW-0554">One-carbon metabolism</keyword>
<evidence type="ECO:0000259" key="10">
    <source>
        <dbReference type="PROSITE" id="PS51330"/>
    </source>
</evidence>